<reference evidence="1" key="1">
    <citation type="journal article" date="2023" name="G3 (Bethesda)">
        <title>A reference genome for the long-term kleptoplast-retaining sea slug Elysia crispata morphotype clarki.</title>
        <authorList>
            <person name="Eastman K.E."/>
            <person name="Pendleton A.L."/>
            <person name="Shaikh M.A."/>
            <person name="Suttiyut T."/>
            <person name="Ogas R."/>
            <person name="Tomko P."/>
            <person name="Gavelis G."/>
            <person name="Widhalm J.R."/>
            <person name="Wisecaver J.H."/>
        </authorList>
    </citation>
    <scope>NUCLEOTIDE SEQUENCE</scope>
    <source>
        <strain evidence="1">ECLA1</strain>
    </source>
</reference>
<evidence type="ECO:0000313" key="1">
    <source>
        <dbReference type="EMBL" id="KAK3788827.1"/>
    </source>
</evidence>
<dbReference type="AlphaFoldDB" id="A0AAE1AJH3"/>
<evidence type="ECO:0000313" key="2">
    <source>
        <dbReference type="Proteomes" id="UP001283361"/>
    </source>
</evidence>
<dbReference type="EMBL" id="JAWDGP010001736">
    <property type="protein sequence ID" value="KAK3788827.1"/>
    <property type="molecule type" value="Genomic_DNA"/>
</dbReference>
<proteinExistence type="predicted"/>
<accession>A0AAE1AJH3</accession>
<organism evidence="1 2">
    <name type="scientific">Elysia crispata</name>
    <name type="common">lettuce slug</name>
    <dbReference type="NCBI Taxonomy" id="231223"/>
    <lineage>
        <taxon>Eukaryota</taxon>
        <taxon>Metazoa</taxon>
        <taxon>Spiralia</taxon>
        <taxon>Lophotrochozoa</taxon>
        <taxon>Mollusca</taxon>
        <taxon>Gastropoda</taxon>
        <taxon>Heterobranchia</taxon>
        <taxon>Euthyneura</taxon>
        <taxon>Panpulmonata</taxon>
        <taxon>Sacoglossa</taxon>
        <taxon>Placobranchoidea</taxon>
        <taxon>Plakobranchidae</taxon>
        <taxon>Elysia</taxon>
    </lineage>
</organism>
<comment type="caution">
    <text evidence="1">The sequence shown here is derived from an EMBL/GenBank/DDBJ whole genome shotgun (WGS) entry which is preliminary data.</text>
</comment>
<feature type="non-terminal residue" evidence="1">
    <location>
        <position position="1"/>
    </location>
</feature>
<dbReference type="Proteomes" id="UP001283361">
    <property type="component" value="Unassembled WGS sequence"/>
</dbReference>
<gene>
    <name evidence="1" type="ORF">RRG08_059405</name>
</gene>
<keyword evidence="2" id="KW-1185">Reference proteome</keyword>
<sequence>THICKKKRKPTNLFFTYLIKLVPKGKEP</sequence>
<name>A0AAE1AJH3_9GAST</name>
<protein>
    <submittedName>
        <fullName evidence="1">Uncharacterized protein</fullName>
    </submittedName>
</protein>